<evidence type="ECO:0000259" key="2">
    <source>
        <dbReference type="PROSITE" id="PS50053"/>
    </source>
</evidence>
<dbReference type="Pfam" id="PF00240">
    <property type="entry name" value="ubiquitin"/>
    <property type="match status" value="1"/>
</dbReference>
<name>A0A0D2JTT0_9CHLO</name>
<dbReference type="PROSITE" id="PS50053">
    <property type="entry name" value="UBIQUITIN_2"/>
    <property type="match status" value="1"/>
</dbReference>
<gene>
    <name evidence="3" type="ORF">MNEG_5638</name>
</gene>
<proteinExistence type="predicted"/>
<keyword evidence="4" id="KW-1185">Reference proteome</keyword>
<dbReference type="STRING" id="145388.A0A0D2JTT0"/>
<dbReference type="CDD" id="cd01805">
    <property type="entry name" value="Ubl_Rad23"/>
    <property type="match status" value="1"/>
</dbReference>
<feature type="domain" description="Ubiquitin-like" evidence="2">
    <location>
        <begin position="1"/>
        <end position="78"/>
    </location>
</feature>
<evidence type="ECO:0000313" key="4">
    <source>
        <dbReference type="Proteomes" id="UP000054498"/>
    </source>
</evidence>
<dbReference type="SUPFAM" id="SSF54236">
    <property type="entry name" value="Ubiquitin-like"/>
    <property type="match status" value="1"/>
</dbReference>
<evidence type="ECO:0000256" key="1">
    <source>
        <dbReference type="SAM" id="MobiDB-lite"/>
    </source>
</evidence>
<dbReference type="RefSeq" id="XP_013901347.1">
    <property type="nucleotide sequence ID" value="XM_014045893.1"/>
</dbReference>
<dbReference type="OrthoDB" id="419317at2759"/>
<dbReference type="GO" id="GO:0005829">
    <property type="term" value="C:cytosol"/>
    <property type="evidence" value="ECO:0007669"/>
    <property type="project" value="TreeGrafter"/>
</dbReference>
<dbReference type="KEGG" id="mng:MNEG_5638"/>
<organism evidence="3 4">
    <name type="scientific">Monoraphidium neglectum</name>
    <dbReference type="NCBI Taxonomy" id="145388"/>
    <lineage>
        <taxon>Eukaryota</taxon>
        <taxon>Viridiplantae</taxon>
        <taxon>Chlorophyta</taxon>
        <taxon>core chlorophytes</taxon>
        <taxon>Chlorophyceae</taxon>
        <taxon>CS clade</taxon>
        <taxon>Sphaeropleales</taxon>
        <taxon>Selenastraceae</taxon>
        <taxon>Monoraphidium</taxon>
    </lineage>
</organism>
<dbReference type="GO" id="GO:0043130">
    <property type="term" value="F:ubiquitin binding"/>
    <property type="evidence" value="ECO:0007669"/>
    <property type="project" value="TreeGrafter"/>
</dbReference>
<dbReference type="GO" id="GO:0070628">
    <property type="term" value="F:proteasome binding"/>
    <property type="evidence" value="ECO:0007669"/>
    <property type="project" value="TreeGrafter"/>
</dbReference>
<accession>A0A0D2JTT0</accession>
<dbReference type="InterPro" id="IPR000626">
    <property type="entry name" value="Ubiquitin-like_dom"/>
</dbReference>
<dbReference type="Gene3D" id="3.10.20.90">
    <property type="entry name" value="Phosphatidylinositol 3-kinase Catalytic Subunit, Chain A, domain 1"/>
    <property type="match status" value="1"/>
</dbReference>
<dbReference type="PANTHER" id="PTHR10621">
    <property type="entry name" value="UV EXCISION REPAIR PROTEIN RAD23"/>
    <property type="match status" value="1"/>
</dbReference>
<sequence>MELTFRTIGGKSFKIEAEPSATVGELKAKVEASQPECPAAQLKLVYKGKVLEPEDKAISELNVDSTGFLVCFVQKAAAPKPAAAEPKPAAAPAAAEPAAEPAAGAAGGSAPAAPEAPAAAAAPEAPAAATRAAVVIATLEAGLNASAVCVCSSMP</sequence>
<dbReference type="AlphaFoldDB" id="A0A0D2JTT0"/>
<dbReference type="GO" id="GO:0031593">
    <property type="term" value="F:polyubiquitin modification-dependent protein binding"/>
    <property type="evidence" value="ECO:0007669"/>
    <property type="project" value="TreeGrafter"/>
</dbReference>
<dbReference type="GeneID" id="25738515"/>
<dbReference type="GO" id="GO:0005654">
    <property type="term" value="C:nucleoplasm"/>
    <property type="evidence" value="ECO:0007669"/>
    <property type="project" value="TreeGrafter"/>
</dbReference>
<dbReference type="EMBL" id="KK101074">
    <property type="protein sequence ID" value="KIZ02328.1"/>
    <property type="molecule type" value="Genomic_DNA"/>
</dbReference>
<dbReference type="Proteomes" id="UP000054498">
    <property type="component" value="Unassembled WGS sequence"/>
</dbReference>
<protein>
    <submittedName>
        <fullName evidence="3">UV excision repair protein RAD23</fullName>
    </submittedName>
</protein>
<dbReference type="GO" id="GO:0043161">
    <property type="term" value="P:proteasome-mediated ubiquitin-dependent protein catabolic process"/>
    <property type="evidence" value="ECO:0007669"/>
    <property type="project" value="TreeGrafter"/>
</dbReference>
<evidence type="ECO:0000313" key="3">
    <source>
        <dbReference type="EMBL" id="KIZ02328.1"/>
    </source>
</evidence>
<dbReference type="PANTHER" id="PTHR10621:SF0">
    <property type="entry name" value="UV EXCISION REPAIR PROTEIN RAD23"/>
    <property type="match status" value="1"/>
</dbReference>
<reference evidence="3 4" key="1">
    <citation type="journal article" date="2013" name="BMC Genomics">
        <title>Reconstruction of the lipid metabolism for the microalga Monoraphidium neglectum from its genome sequence reveals characteristics suitable for biofuel production.</title>
        <authorList>
            <person name="Bogen C."/>
            <person name="Al-Dilaimi A."/>
            <person name="Albersmeier A."/>
            <person name="Wichmann J."/>
            <person name="Grundmann M."/>
            <person name="Rupp O."/>
            <person name="Lauersen K.J."/>
            <person name="Blifernez-Klassen O."/>
            <person name="Kalinowski J."/>
            <person name="Goesmann A."/>
            <person name="Mussgnug J.H."/>
            <person name="Kruse O."/>
        </authorList>
    </citation>
    <scope>NUCLEOTIDE SEQUENCE [LARGE SCALE GENOMIC DNA]</scope>
    <source>
        <strain evidence="3 4">SAG 48.87</strain>
    </source>
</reference>
<dbReference type="InterPro" id="IPR029071">
    <property type="entry name" value="Ubiquitin-like_domsf"/>
</dbReference>
<feature type="region of interest" description="Disordered" evidence="1">
    <location>
        <begin position="82"/>
        <end position="114"/>
    </location>
</feature>
<dbReference type="SMART" id="SM00213">
    <property type="entry name" value="UBQ"/>
    <property type="match status" value="1"/>
</dbReference>